<organism evidence="1 2">
    <name type="scientific">Desulfosalsimonas propionicica</name>
    <dbReference type="NCBI Taxonomy" id="332175"/>
    <lineage>
        <taxon>Bacteria</taxon>
        <taxon>Pseudomonadati</taxon>
        <taxon>Thermodesulfobacteriota</taxon>
        <taxon>Desulfobacteria</taxon>
        <taxon>Desulfobacterales</taxon>
        <taxon>Desulfosalsimonadaceae</taxon>
        <taxon>Desulfosalsimonas</taxon>
    </lineage>
</organism>
<dbReference type="Pfam" id="PF16256">
    <property type="entry name" value="DUF4911"/>
    <property type="match status" value="1"/>
</dbReference>
<evidence type="ECO:0008006" key="3">
    <source>
        <dbReference type="Google" id="ProtNLM"/>
    </source>
</evidence>
<evidence type="ECO:0000313" key="2">
    <source>
        <dbReference type="Proteomes" id="UP000525298"/>
    </source>
</evidence>
<dbReference type="EMBL" id="JACDUS010000002">
    <property type="protein sequence ID" value="MBA2880622.1"/>
    <property type="molecule type" value="Genomic_DNA"/>
</dbReference>
<keyword evidence="2" id="KW-1185">Reference proteome</keyword>
<reference evidence="1 2" key="1">
    <citation type="submission" date="2020-07" db="EMBL/GenBank/DDBJ databases">
        <title>Genomic Encyclopedia of Type Strains, Phase IV (KMG-IV): sequencing the most valuable type-strain genomes for metagenomic binning, comparative biology and taxonomic classification.</title>
        <authorList>
            <person name="Goeker M."/>
        </authorList>
    </citation>
    <scope>NUCLEOTIDE SEQUENCE [LARGE SCALE GENOMIC DNA]</scope>
    <source>
        <strain evidence="1 2">DSM 17721</strain>
    </source>
</reference>
<evidence type="ECO:0000313" key="1">
    <source>
        <dbReference type="EMBL" id="MBA2880622.1"/>
    </source>
</evidence>
<dbReference type="AlphaFoldDB" id="A0A7W0HJW9"/>
<comment type="caution">
    <text evidence="1">The sequence shown here is derived from an EMBL/GenBank/DDBJ whole genome shotgun (WGS) entry which is preliminary data.</text>
</comment>
<proteinExistence type="predicted"/>
<sequence length="83" mass="9350">MTAHPGIYRTTTRHLKVERRDICFLKFIFEAYEGIAVLETINGRSGHVALHTAPGCEDMVAGILMDLARQCRMEDINGTQTQE</sequence>
<protein>
    <recommendedName>
        <fullName evidence="3">DUF4911 domain-containing protein</fullName>
    </recommendedName>
</protein>
<accession>A0A7W0HJW9</accession>
<dbReference type="Proteomes" id="UP000525298">
    <property type="component" value="Unassembled WGS sequence"/>
</dbReference>
<dbReference type="RefSeq" id="WP_181550289.1">
    <property type="nucleotide sequence ID" value="NZ_JACDUS010000002.1"/>
</dbReference>
<gene>
    <name evidence="1" type="ORF">HNR65_000940</name>
</gene>
<dbReference type="InterPro" id="IPR032587">
    <property type="entry name" value="DUF4911"/>
</dbReference>
<name>A0A7W0HJW9_9BACT</name>